<protein>
    <recommendedName>
        <fullName evidence="2">AB hydrolase-1 domain-containing protein</fullName>
    </recommendedName>
</protein>
<dbReference type="EMBL" id="UINC01026942">
    <property type="protein sequence ID" value="SVB05300.1"/>
    <property type="molecule type" value="Genomic_DNA"/>
</dbReference>
<gene>
    <name evidence="1" type="ORF">METZ01_LOCUS158154</name>
</gene>
<reference evidence="1" key="1">
    <citation type="submission" date="2018-05" db="EMBL/GenBank/DDBJ databases">
        <authorList>
            <person name="Lanie J.A."/>
            <person name="Ng W.-L."/>
            <person name="Kazmierczak K.M."/>
            <person name="Andrzejewski T.M."/>
            <person name="Davidsen T.M."/>
            <person name="Wayne K.J."/>
            <person name="Tettelin H."/>
            <person name="Glass J.I."/>
            <person name="Rusch D."/>
            <person name="Podicherti R."/>
            <person name="Tsui H.-C.T."/>
            <person name="Winkler M.E."/>
        </authorList>
    </citation>
    <scope>NUCLEOTIDE SEQUENCE</scope>
</reference>
<accession>A0A382AUR2</accession>
<dbReference type="Gene3D" id="3.40.50.1820">
    <property type="entry name" value="alpha/beta hydrolase"/>
    <property type="match status" value="1"/>
</dbReference>
<sequence>MADHVADIASVVQQSVTGTFHLMTFSRGTCYGLGYAVDHPERIVSISLGDYPAREVIIPSEKTNAFMAGKWRGRPVAERLSELAFSKIIAETEGHDFLEQIASLNLPSLVVRSGRDSPITDEDWAAYLHHLPDATFVRFEDSPHDIFRPDRLRFFHLVRCNVAAAEASAA</sequence>
<evidence type="ECO:0008006" key="2">
    <source>
        <dbReference type="Google" id="ProtNLM"/>
    </source>
</evidence>
<proteinExistence type="predicted"/>
<dbReference type="InterPro" id="IPR029058">
    <property type="entry name" value="AB_hydrolase_fold"/>
</dbReference>
<organism evidence="1">
    <name type="scientific">marine metagenome</name>
    <dbReference type="NCBI Taxonomy" id="408172"/>
    <lineage>
        <taxon>unclassified sequences</taxon>
        <taxon>metagenomes</taxon>
        <taxon>ecological metagenomes</taxon>
    </lineage>
</organism>
<evidence type="ECO:0000313" key="1">
    <source>
        <dbReference type="EMBL" id="SVB05300.1"/>
    </source>
</evidence>
<name>A0A382AUR2_9ZZZZ</name>
<dbReference type="AlphaFoldDB" id="A0A382AUR2"/>
<dbReference type="SUPFAM" id="SSF53474">
    <property type="entry name" value="alpha/beta-Hydrolases"/>
    <property type="match status" value="1"/>
</dbReference>